<dbReference type="EMBL" id="SJKB01000005">
    <property type="protein sequence ID" value="TCC61053.1"/>
    <property type="molecule type" value="Genomic_DNA"/>
</dbReference>
<dbReference type="InterPro" id="IPR036291">
    <property type="entry name" value="NAD(P)-bd_dom_sf"/>
</dbReference>
<dbReference type="Pfam" id="PF00106">
    <property type="entry name" value="adh_short"/>
    <property type="match status" value="1"/>
</dbReference>
<name>A0A4R0KK60_9ACTN</name>
<dbReference type="OrthoDB" id="9810734at2"/>
<dbReference type="GO" id="GO:0016020">
    <property type="term" value="C:membrane"/>
    <property type="evidence" value="ECO:0007669"/>
    <property type="project" value="TreeGrafter"/>
</dbReference>
<comment type="caution">
    <text evidence="4">The sequence shown here is derived from an EMBL/GenBank/DDBJ whole genome shotgun (WGS) entry which is preliminary data.</text>
</comment>
<dbReference type="PANTHER" id="PTHR44196:SF1">
    <property type="entry name" value="DEHYDROGENASE_REDUCTASE SDR FAMILY MEMBER 7B"/>
    <property type="match status" value="1"/>
</dbReference>
<dbReference type="InterPro" id="IPR002347">
    <property type="entry name" value="SDR_fam"/>
</dbReference>
<gene>
    <name evidence="4" type="ORF">E0H73_17505</name>
</gene>
<keyword evidence="5" id="KW-1185">Reference proteome</keyword>
<dbReference type="RefSeq" id="WP_131357005.1">
    <property type="nucleotide sequence ID" value="NZ_SJKB01000005.1"/>
</dbReference>
<dbReference type="CDD" id="cd05233">
    <property type="entry name" value="SDR_c"/>
    <property type="match status" value="1"/>
</dbReference>
<dbReference type="GO" id="GO:0016491">
    <property type="term" value="F:oxidoreductase activity"/>
    <property type="evidence" value="ECO:0007669"/>
    <property type="project" value="UniProtKB-KW"/>
</dbReference>
<protein>
    <submittedName>
        <fullName evidence="4">SDR family NAD(P)-dependent oxidoreductase</fullName>
    </submittedName>
</protein>
<organism evidence="4 5">
    <name type="scientific">Kribbella pittospori</name>
    <dbReference type="NCBI Taxonomy" id="722689"/>
    <lineage>
        <taxon>Bacteria</taxon>
        <taxon>Bacillati</taxon>
        <taxon>Actinomycetota</taxon>
        <taxon>Actinomycetes</taxon>
        <taxon>Propionibacteriales</taxon>
        <taxon>Kribbellaceae</taxon>
        <taxon>Kribbella</taxon>
    </lineage>
</organism>
<comment type="similarity">
    <text evidence="1 3">Belongs to the short-chain dehydrogenases/reductases (SDR) family.</text>
</comment>
<accession>A0A4R0KK60</accession>
<dbReference type="AlphaFoldDB" id="A0A4R0KK60"/>
<sequence>MVTGKRSIGWSLLVALTNGRARIADDQLAAAVRGQVILVTGSSYGIGEATARRLARAGATVLLVARTADQLDVVAGEIRSAGGTAFAYPATLADPAAVEELVRTVLAEHGHVDVLVSNAGKSIRRSIADSYQRFHDIERTNAVNYLGPAKLVLELLPSMRERRSGHIVNVSTAGVRTPPMARWSAYLASKSAFDVWLRSVAQEIRGDGVTTSTVYMGLVHTRMSEPTPLLNKMPGLSPEQAADQVCTAVAERPHNITPPMVRPADALGNLLRVPTDRIFEQYFRRTDSRSKRRRQP</sequence>
<dbReference type="PANTHER" id="PTHR44196">
    <property type="entry name" value="DEHYDROGENASE/REDUCTASE SDR FAMILY MEMBER 7B"/>
    <property type="match status" value="1"/>
</dbReference>
<dbReference type="PRINTS" id="PR00081">
    <property type="entry name" value="GDHRDH"/>
</dbReference>
<proteinExistence type="inferred from homology"/>
<evidence type="ECO:0000256" key="2">
    <source>
        <dbReference type="ARBA" id="ARBA00023002"/>
    </source>
</evidence>
<keyword evidence="2" id="KW-0560">Oxidoreductase</keyword>
<evidence type="ECO:0000256" key="1">
    <source>
        <dbReference type="ARBA" id="ARBA00006484"/>
    </source>
</evidence>
<dbReference type="SUPFAM" id="SSF51735">
    <property type="entry name" value="NAD(P)-binding Rossmann-fold domains"/>
    <property type="match status" value="1"/>
</dbReference>
<dbReference type="Proteomes" id="UP000291144">
    <property type="component" value="Unassembled WGS sequence"/>
</dbReference>
<reference evidence="4 5" key="1">
    <citation type="submission" date="2019-02" db="EMBL/GenBank/DDBJ databases">
        <title>Kribbella capetownensis sp. nov. and Kribbella speibonae sp. nov., isolated from soil.</title>
        <authorList>
            <person name="Curtis S.M."/>
            <person name="Norton I."/>
            <person name="Everest G.J."/>
            <person name="Meyers P.R."/>
        </authorList>
    </citation>
    <scope>NUCLEOTIDE SEQUENCE [LARGE SCALE GENOMIC DNA]</scope>
    <source>
        <strain evidence="4 5">NRRL B-24813</strain>
    </source>
</reference>
<dbReference type="Gene3D" id="3.40.50.720">
    <property type="entry name" value="NAD(P)-binding Rossmann-like Domain"/>
    <property type="match status" value="1"/>
</dbReference>
<evidence type="ECO:0000313" key="5">
    <source>
        <dbReference type="Proteomes" id="UP000291144"/>
    </source>
</evidence>
<evidence type="ECO:0000256" key="3">
    <source>
        <dbReference type="RuleBase" id="RU000363"/>
    </source>
</evidence>
<dbReference type="PRINTS" id="PR00080">
    <property type="entry name" value="SDRFAMILY"/>
</dbReference>
<evidence type="ECO:0000313" key="4">
    <source>
        <dbReference type="EMBL" id="TCC61053.1"/>
    </source>
</evidence>